<gene>
    <name evidence="11" type="ORF">ACFFH7_39185</name>
</gene>
<dbReference type="NCBIfam" id="TIGR01728">
    <property type="entry name" value="SsuA_fam"/>
    <property type="match status" value="1"/>
</dbReference>
<comment type="caution">
    <text evidence="11">The sequence shown here is derived from an EMBL/GenBank/DDBJ whole genome shotgun (WGS) entry which is preliminary data.</text>
</comment>
<evidence type="ECO:0000256" key="1">
    <source>
        <dbReference type="ARBA" id="ARBA00004418"/>
    </source>
</evidence>
<keyword evidence="12" id="KW-1185">Reference proteome</keyword>
<comment type="similarity">
    <text evidence="3">Belongs to the bacterial solute-binding protein SsuA/TauA family.</text>
</comment>
<dbReference type="Pfam" id="PF13379">
    <property type="entry name" value="NMT1_2"/>
    <property type="match status" value="1"/>
</dbReference>
<evidence type="ECO:0000256" key="5">
    <source>
        <dbReference type="ARBA" id="ARBA00022475"/>
    </source>
</evidence>
<evidence type="ECO:0000256" key="2">
    <source>
        <dbReference type="ARBA" id="ARBA00004533"/>
    </source>
</evidence>
<evidence type="ECO:0000256" key="8">
    <source>
        <dbReference type="ARBA" id="ARBA00023136"/>
    </source>
</evidence>
<dbReference type="PANTHER" id="PTHR30024:SF47">
    <property type="entry name" value="TAURINE-BINDING PERIPLASMIC PROTEIN"/>
    <property type="match status" value="1"/>
</dbReference>
<protein>
    <submittedName>
        <fullName evidence="11">ABC transporter substrate-binding protein</fullName>
    </submittedName>
</protein>
<keyword evidence="4" id="KW-0813">Transport</keyword>
<dbReference type="PROSITE" id="PS51257">
    <property type="entry name" value="PROKAR_LIPOPROTEIN"/>
    <property type="match status" value="1"/>
</dbReference>
<evidence type="ECO:0000256" key="4">
    <source>
        <dbReference type="ARBA" id="ARBA00022448"/>
    </source>
</evidence>
<dbReference type="EMBL" id="JBHLUD010000014">
    <property type="protein sequence ID" value="MFC0547588.1"/>
    <property type="molecule type" value="Genomic_DNA"/>
</dbReference>
<evidence type="ECO:0000256" key="10">
    <source>
        <dbReference type="SAM" id="SignalP"/>
    </source>
</evidence>
<dbReference type="InterPro" id="IPR010067">
    <property type="entry name" value="ABC_SsuA_sub-bd"/>
</dbReference>
<feature type="signal peptide" evidence="10">
    <location>
        <begin position="1"/>
        <end position="26"/>
    </location>
</feature>
<proteinExistence type="inferred from homology"/>
<evidence type="ECO:0000256" key="9">
    <source>
        <dbReference type="ARBA" id="ARBA00024031"/>
    </source>
</evidence>
<keyword evidence="7 10" id="KW-0732">Signal</keyword>
<sequence length="359" mass="36807">MPVKRRAVLLAAGVSALALLTACSRAGGADAPAPAAADQGAATEVHLGYFPNVTHAAALIGLEKGFFAKELGSTKLSTQQYNAGPDEVGALLGKSLDAAFIGSGPAINAYAKSEGKGVTLVAGATSGGAQLVVRNTITSAADLKGKTIATPQLANTQDIALKKWLAANKLTVGTGPDDVKVTNSDNATTLDLFKKGSIDAAWSPAPWSSRLVIEGGAKVLVDERTQWPDGKFPTTVLIVRTEFLQQHPATVEALLKGELDAVDWATSNKADAEAAVNAQLKKLTGKALAQNVIDDSWGQISLTTDPIAAQFPQLAKDQVTAGVAKTAPAVQGFADLTLLNKVLQAAGKPAVSAGGLDQK</sequence>
<dbReference type="Gene3D" id="3.40.190.10">
    <property type="entry name" value="Periplasmic binding protein-like II"/>
    <property type="match status" value="2"/>
</dbReference>
<keyword evidence="8" id="KW-0472">Membrane</keyword>
<evidence type="ECO:0000256" key="3">
    <source>
        <dbReference type="ARBA" id="ARBA00010742"/>
    </source>
</evidence>
<dbReference type="Proteomes" id="UP001589810">
    <property type="component" value="Unassembled WGS sequence"/>
</dbReference>
<evidence type="ECO:0000313" key="12">
    <source>
        <dbReference type="Proteomes" id="UP001589810"/>
    </source>
</evidence>
<feature type="chain" id="PRO_5046515944" evidence="10">
    <location>
        <begin position="27"/>
        <end position="359"/>
    </location>
</feature>
<comment type="subcellular location">
    <subcellularLocation>
        <location evidence="2">Cell inner membrane</location>
    </subcellularLocation>
    <subcellularLocation>
        <location evidence="1">Periplasm</location>
    </subcellularLocation>
</comment>
<keyword evidence="5" id="KW-1003">Cell membrane</keyword>
<dbReference type="InterPro" id="IPR006311">
    <property type="entry name" value="TAT_signal"/>
</dbReference>
<evidence type="ECO:0000256" key="6">
    <source>
        <dbReference type="ARBA" id="ARBA00022519"/>
    </source>
</evidence>
<dbReference type="InterPro" id="IPR044527">
    <property type="entry name" value="NrtA/CpmA_ABC-bd_dom"/>
</dbReference>
<accession>A0ABV6N4X2</accession>
<dbReference type="CDD" id="cd13553">
    <property type="entry name" value="PBP2_NrtA_CpmA_like"/>
    <property type="match status" value="1"/>
</dbReference>
<dbReference type="RefSeq" id="WP_273944703.1">
    <property type="nucleotide sequence ID" value="NZ_CP097263.1"/>
</dbReference>
<organism evidence="11 12">
    <name type="scientific">Kutzneria chonburiensis</name>
    <dbReference type="NCBI Taxonomy" id="1483604"/>
    <lineage>
        <taxon>Bacteria</taxon>
        <taxon>Bacillati</taxon>
        <taxon>Actinomycetota</taxon>
        <taxon>Actinomycetes</taxon>
        <taxon>Pseudonocardiales</taxon>
        <taxon>Pseudonocardiaceae</taxon>
        <taxon>Kutzneria</taxon>
    </lineage>
</organism>
<reference evidence="11 12" key="1">
    <citation type="submission" date="2024-09" db="EMBL/GenBank/DDBJ databases">
        <authorList>
            <person name="Sun Q."/>
            <person name="Mori K."/>
        </authorList>
    </citation>
    <scope>NUCLEOTIDE SEQUENCE [LARGE SCALE GENOMIC DNA]</scope>
    <source>
        <strain evidence="11 12">TBRC 1432</strain>
    </source>
</reference>
<dbReference type="SUPFAM" id="SSF53850">
    <property type="entry name" value="Periplasmic binding protein-like II"/>
    <property type="match status" value="1"/>
</dbReference>
<dbReference type="PANTHER" id="PTHR30024">
    <property type="entry name" value="ALIPHATIC SULFONATES-BINDING PROTEIN-RELATED"/>
    <property type="match status" value="1"/>
</dbReference>
<comment type="similarity">
    <text evidence="9">Belongs to the CmpA/NrtA family.</text>
</comment>
<evidence type="ECO:0000313" key="11">
    <source>
        <dbReference type="EMBL" id="MFC0547588.1"/>
    </source>
</evidence>
<keyword evidence="6" id="KW-0997">Cell inner membrane</keyword>
<evidence type="ECO:0000256" key="7">
    <source>
        <dbReference type="ARBA" id="ARBA00022729"/>
    </source>
</evidence>
<dbReference type="PROSITE" id="PS51318">
    <property type="entry name" value="TAT"/>
    <property type="match status" value="1"/>
</dbReference>
<name>A0ABV6N4X2_9PSEU</name>